<reference evidence="2 3" key="1">
    <citation type="submission" date="2016-10" db="EMBL/GenBank/DDBJ databases">
        <authorList>
            <person name="Varghese N."/>
            <person name="Submissions S."/>
        </authorList>
    </citation>
    <scope>NUCLEOTIDE SEQUENCE [LARGE SCALE GENOMIC DNA]</scope>
    <source>
        <strain evidence="2 3">CGMCC 1.10941</strain>
    </source>
</reference>
<organism evidence="2 3">
    <name type="scientific">Chryseobacterium taihuense</name>
    <dbReference type="NCBI Taxonomy" id="1141221"/>
    <lineage>
        <taxon>Bacteria</taxon>
        <taxon>Pseudomonadati</taxon>
        <taxon>Bacteroidota</taxon>
        <taxon>Flavobacteriia</taxon>
        <taxon>Flavobacteriales</taxon>
        <taxon>Weeksellaceae</taxon>
        <taxon>Chryseobacterium group</taxon>
        <taxon>Chryseobacterium</taxon>
    </lineage>
</organism>
<evidence type="ECO:0000256" key="1">
    <source>
        <dbReference type="SAM" id="SignalP"/>
    </source>
</evidence>
<gene>
    <name evidence="2" type="ORF">SAMN05216273_11479</name>
</gene>
<protein>
    <recommendedName>
        <fullName evidence="4">DUF1735 domain-containing protein</fullName>
    </recommendedName>
</protein>
<feature type="signal peptide" evidence="1">
    <location>
        <begin position="1"/>
        <end position="19"/>
    </location>
</feature>
<keyword evidence="1" id="KW-0732">Signal</keyword>
<accession>A0ABY0QZ57</accession>
<evidence type="ECO:0008006" key="4">
    <source>
        <dbReference type="Google" id="ProtNLM"/>
    </source>
</evidence>
<comment type="caution">
    <text evidence="2">The sequence shown here is derived from an EMBL/GenBank/DDBJ whole genome shotgun (WGS) entry which is preliminary data.</text>
</comment>
<dbReference type="EMBL" id="FNHD01000014">
    <property type="protein sequence ID" value="SDM14401.1"/>
    <property type="molecule type" value="Genomic_DNA"/>
</dbReference>
<feature type="chain" id="PRO_5046838869" description="DUF1735 domain-containing protein" evidence="1">
    <location>
        <begin position="20"/>
        <end position="179"/>
    </location>
</feature>
<proteinExistence type="predicted"/>
<name>A0ABY0QZ57_9FLAO</name>
<sequence>MKKLFSIFALALLSTFAVSCDNNDEVAVVDNTVYAQVKDVTGTFSSSNGYRLTQGLSISNTTVVLVYRNVGAANNPIWQLIPKTYYLDDNIAFPANRELDYNFDFTTVDVEIRTEANFDQATQMTSAERSSFLMNQTFRIVLIPGIAGKTSNPVDHNDYNAVIKFYNINDSNVIKTKLN</sequence>
<keyword evidence="3" id="KW-1185">Reference proteome</keyword>
<evidence type="ECO:0000313" key="3">
    <source>
        <dbReference type="Proteomes" id="UP000199242"/>
    </source>
</evidence>
<evidence type="ECO:0000313" key="2">
    <source>
        <dbReference type="EMBL" id="SDM14401.1"/>
    </source>
</evidence>
<dbReference type="RefSeq" id="WP_089744915.1">
    <property type="nucleotide sequence ID" value="NZ_FNHD01000014.1"/>
</dbReference>
<dbReference type="Proteomes" id="UP000199242">
    <property type="component" value="Unassembled WGS sequence"/>
</dbReference>
<dbReference type="PROSITE" id="PS51257">
    <property type="entry name" value="PROKAR_LIPOPROTEIN"/>
    <property type="match status" value="1"/>
</dbReference>